<name>A0ACA9SD51_9GLOM</name>
<protein>
    <submittedName>
        <fullName evidence="1">37056_t:CDS:1</fullName>
    </submittedName>
</protein>
<dbReference type="EMBL" id="CAJVQC010109886">
    <property type="protein sequence ID" value="CAG8834693.1"/>
    <property type="molecule type" value="Genomic_DNA"/>
</dbReference>
<feature type="non-terminal residue" evidence="1">
    <location>
        <position position="1"/>
    </location>
</feature>
<reference evidence="1" key="1">
    <citation type="submission" date="2021-06" db="EMBL/GenBank/DDBJ databases">
        <authorList>
            <person name="Kallberg Y."/>
            <person name="Tangrot J."/>
            <person name="Rosling A."/>
        </authorList>
    </citation>
    <scope>NUCLEOTIDE SEQUENCE</scope>
    <source>
        <strain evidence="1">MA461A</strain>
    </source>
</reference>
<evidence type="ECO:0000313" key="2">
    <source>
        <dbReference type="Proteomes" id="UP000789920"/>
    </source>
</evidence>
<accession>A0ACA9SD51</accession>
<sequence length="45" mass="5277">TLRGNPNHGYIKPLVKDLLQQLHQNNNPDLEKYLILRNEIIQPNT</sequence>
<gene>
    <name evidence="1" type="ORF">RPERSI_LOCUS29274</name>
</gene>
<evidence type="ECO:0000313" key="1">
    <source>
        <dbReference type="EMBL" id="CAG8834693.1"/>
    </source>
</evidence>
<proteinExistence type="predicted"/>
<comment type="caution">
    <text evidence="1">The sequence shown here is derived from an EMBL/GenBank/DDBJ whole genome shotgun (WGS) entry which is preliminary data.</text>
</comment>
<keyword evidence="2" id="KW-1185">Reference proteome</keyword>
<organism evidence="1 2">
    <name type="scientific">Racocetra persica</name>
    <dbReference type="NCBI Taxonomy" id="160502"/>
    <lineage>
        <taxon>Eukaryota</taxon>
        <taxon>Fungi</taxon>
        <taxon>Fungi incertae sedis</taxon>
        <taxon>Mucoromycota</taxon>
        <taxon>Glomeromycotina</taxon>
        <taxon>Glomeromycetes</taxon>
        <taxon>Diversisporales</taxon>
        <taxon>Gigasporaceae</taxon>
        <taxon>Racocetra</taxon>
    </lineage>
</organism>
<dbReference type="Proteomes" id="UP000789920">
    <property type="component" value="Unassembled WGS sequence"/>
</dbReference>